<evidence type="ECO:0000313" key="1">
    <source>
        <dbReference type="EMBL" id="MBD8108686.1"/>
    </source>
</evidence>
<name>A0ABR8ZY77_9GAMM</name>
<comment type="caution">
    <text evidence="1">The sequence shown here is derived from an EMBL/GenBank/DDBJ whole genome shotgun (WGS) entry which is preliminary data.</text>
</comment>
<keyword evidence="2" id="KW-1185">Reference proteome</keyword>
<dbReference type="RefSeq" id="WP_191931362.1">
    <property type="nucleotide sequence ID" value="NZ_JACYNM010000041.1"/>
</dbReference>
<protein>
    <submittedName>
        <fullName evidence="1">Uncharacterized protein</fullName>
    </submittedName>
</protein>
<evidence type="ECO:0000313" key="2">
    <source>
        <dbReference type="Proteomes" id="UP000661012"/>
    </source>
</evidence>
<dbReference type="EMBL" id="JACYNN010000023">
    <property type="protein sequence ID" value="MBD8108686.1"/>
    <property type="molecule type" value="Genomic_DNA"/>
</dbReference>
<reference evidence="1 2" key="1">
    <citation type="journal article" date="2020" name="FEMS Microbiol. Ecol.">
        <title>Temporal dynamics of bacterial communities during seed development and maturation.</title>
        <authorList>
            <person name="Chesneau G."/>
            <person name="Torres-Cortes G."/>
            <person name="Briand M."/>
            <person name="Darrasse A."/>
            <person name="Preveaux A."/>
            <person name="Marais C."/>
            <person name="Jacques M.A."/>
            <person name="Shade A."/>
            <person name="Barret M."/>
        </authorList>
    </citation>
    <scope>NUCLEOTIDE SEQUENCE [LARGE SCALE GENOMIC DNA]</scope>
    <source>
        <strain evidence="1 2">CFBP13732</strain>
    </source>
</reference>
<gene>
    <name evidence="1" type="ORF">IFT93_20090</name>
</gene>
<proteinExistence type="predicted"/>
<dbReference type="Proteomes" id="UP000661012">
    <property type="component" value="Unassembled WGS sequence"/>
</dbReference>
<sequence length="57" mass="6699">MAKNAPYGDNRRVGMVKDRLQAFNPQTEQWVKRDATTGRFMDVKQDRTPFKGVRKEK</sequence>
<organism evidence="1 2">
    <name type="scientific">Erwinia persicina</name>
    <dbReference type="NCBI Taxonomy" id="55211"/>
    <lineage>
        <taxon>Bacteria</taxon>
        <taxon>Pseudomonadati</taxon>
        <taxon>Pseudomonadota</taxon>
        <taxon>Gammaproteobacteria</taxon>
        <taxon>Enterobacterales</taxon>
        <taxon>Erwiniaceae</taxon>
        <taxon>Erwinia</taxon>
    </lineage>
</organism>
<accession>A0ABR8ZY77</accession>